<feature type="transmembrane region" description="Helical" evidence="11">
    <location>
        <begin position="109"/>
        <end position="128"/>
    </location>
</feature>
<evidence type="ECO:0000256" key="11">
    <source>
        <dbReference type="SAM" id="Phobius"/>
    </source>
</evidence>
<gene>
    <name evidence="13" type="ORF">CLO192961_LOCUS121745</name>
</gene>
<feature type="domain" description="FAD-binding FR-type" evidence="12">
    <location>
        <begin position="279"/>
        <end position="412"/>
    </location>
</feature>
<name>A0ABY6TY33_BIOOC</name>
<feature type="transmembrane region" description="Helical" evidence="11">
    <location>
        <begin position="181"/>
        <end position="201"/>
    </location>
</feature>
<comment type="caution">
    <text evidence="13">The sequence shown here is derived from an EMBL/GenBank/DDBJ whole genome shotgun (WGS) entry which is preliminary data.</text>
</comment>
<dbReference type="SFLD" id="SFLDS00052">
    <property type="entry name" value="Ferric_Reductase_Domain"/>
    <property type="match status" value="1"/>
</dbReference>
<dbReference type="SFLD" id="SFLDG01168">
    <property type="entry name" value="Ferric_reductase_subgroup_(FRE"/>
    <property type="match status" value="1"/>
</dbReference>
<dbReference type="InterPro" id="IPR051410">
    <property type="entry name" value="Ferric/Cupric_Reductase"/>
</dbReference>
<feature type="compositionally biased region" description="Basic and acidic residues" evidence="10">
    <location>
        <begin position="500"/>
        <end position="524"/>
    </location>
</feature>
<evidence type="ECO:0000256" key="5">
    <source>
        <dbReference type="ARBA" id="ARBA00022982"/>
    </source>
</evidence>
<dbReference type="InterPro" id="IPR013121">
    <property type="entry name" value="Fe_red_NAD-bd_6"/>
</dbReference>
<evidence type="ECO:0000256" key="8">
    <source>
        <dbReference type="ARBA" id="ARBA00023065"/>
    </source>
</evidence>
<proteinExistence type="inferred from homology"/>
<keyword evidence="5" id="KW-0249">Electron transport</keyword>
<dbReference type="InterPro" id="IPR013112">
    <property type="entry name" value="FAD-bd_8"/>
</dbReference>
<feature type="transmembrane region" description="Helical" evidence="11">
    <location>
        <begin position="207"/>
        <end position="225"/>
    </location>
</feature>
<protein>
    <recommendedName>
        <fullName evidence="12">FAD-binding FR-type domain-containing protein</fullName>
    </recommendedName>
</protein>
<accession>A0ABY6TY33</accession>
<feature type="transmembrane region" description="Helical" evidence="11">
    <location>
        <begin position="25"/>
        <end position="43"/>
    </location>
</feature>
<keyword evidence="8" id="KW-0406">Ion transport</keyword>
<dbReference type="Pfam" id="PF01794">
    <property type="entry name" value="Ferric_reduct"/>
    <property type="match status" value="1"/>
</dbReference>
<keyword evidence="14" id="KW-1185">Reference proteome</keyword>
<keyword evidence="6 11" id="KW-1133">Transmembrane helix</keyword>
<comment type="subcellular location">
    <subcellularLocation>
        <location evidence="1">Membrane</location>
        <topology evidence="1">Multi-pass membrane protein</topology>
    </subcellularLocation>
</comment>
<evidence type="ECO:0000256" key="7">
    <source>
        <dbReference type="ARBA" id="ARBA00023002"/>
    </source>
</evidence>
<dbReference type="EMBL" id="CABFNS010000710">
    <property type="protein sequence ID" value="VUC23663.1"/>
    <property type="molecule type" value="Genomic_DNA"/>
</dbReference>
<sequence length="579" mass="64179">MGWPYEFVDLTSEEKLLRRQAIDRYAAIAHFSALAPAVLYLLFRLGLAAVKSVLAGREQRYHEVPGSPIAKARRSGFLNSYEARWRKLAWWMGDDVVFLNDNWGQRDEWVLGIAWTIWLLLLSVLGTGKDYLHLTKRFGAIAVSQMPIQYLLANKALNPFAWVFKSSHEQVNRYHRVLGRIIYSLLVLHLIFYNVFFIASSIWLKRFFAPVVFAGVVAFTGLHTLNGTAMREVRRWSYRVFFITHLVAALSVPPLIFFHAESARFYMIGALLVFTMDIGVRKIFVVTAPSTIEKVPGADIIKIEATLPAKKISSFAARPGSHIYLSIPPSSRPSQNMLSPSCFLYEFLFNPFSVAAVNEKTNSVTLVARARSGPMTARLSSLASGTSSSSSSDPVPQVSLNIDGPYGATGKAAQDLLSAKVDRVLLFAGGVGATFALPIYQALLSDSNSSAATSPKVKFIWAVRSASDATWAISSGAKSILDDDKVELFLTGDMGVGQDSSEREGEQSRGLEMDDLRRQSKKRPEAKKIIDDAFRKGSQESVAVMVCGPAEMAKDVRDAVRPWAMLGRPVHWHNEAFGW</sequence>
<keyword evidence="9 11" id="KW-0472">Membrane</keyword>
<comment type="similarity">
    <text evidence="2">Belongs to the ferric reductase (FRE) family.</text>
</comment>
<dbReference type="InterPro" id="IPR017927">
    <property type="entry name" value="FAD-bd_FR_type"/>
</dbReference>
<evidence type="ECO:0000256" key="3">
    <source>
        <dbReference type="ARBA" id="ARBA00022448"/>
    </source>
</evidence>
<dbReference type="Pfam" id="PF08030">
    <property type="entry name" value="NAD_binding_6"/>
    <property type="match status" value="1"/>
</dbReference>
<dbReference type="Proteomes" id="UP000766486">
    <property type="component" value="Unassembled WGS sequence"/>
</dbReference>
<reference evidence="13 14" key="1">
    <citation type="submission" date="2019-06" db="EMBL/GenBank/DDBJ databases">
        <authorList>
            <person name="Broberg M."/>
        </authorList>
    </citation>
    <scope>NUCLEOTIDE SEQUENCE [LARGE SCALE GENOMIC DNA]</scope>
</reference>
<evidence type="ECO:0000313" key="14">
    <source>
        <dbReference type="Proteomes" id="UP000766486"/>
    </source>
</evidence>
<feature type="transmembrane region" description="Helical" evidence="11">
    <location>
        <begin position="237"/>
        <end position="257"/>
    </location>
</feature>
<organism evidence="13 14">
    <name type="scientific">Bionectria ochroleuca</name>
    <name type="common">Gliocladium roseum</name>
    <dbReference type="NCBI Taxonomy" id="29856"/>
    <lineage>
        <taxon>Eukaryota</taxon>
        <taxon>Fungi</taxon>
        <taxon>Dikarya</taxon>
        <taxon>Ascomycota</taxon>
        <taxon>Pezizomycotina</taxon>
        <taxon>Sordariomycetes</taxon>
        <taxon>Hypocreomycetidae</taxon>
        <taxon>Hypocreales</taxon>
        <taxon>Bionectriaceae</taxon>
        <taxon>Clonostachys</taxon>
    </lineage>
</organism>
<evidence type="ECO:0000313" key="13">
    <source>
        <dbReference type="EMBL" id="VUC23663.1"/>
    </source>
</evidence>
<keyword evidence="4 11" id="KW-0812">Transmembrane</keyword>
<dbReference type="Pfam" id="PF08022">
    <property type="entry name" value="FAD_binding_8"/>
    <property type="match status" value="1"/>
</dbReference>
<dbReference type="InterPro" id="IPR039261">
    <property type="entry name" value="FNR_nucleotide-bd"/>
</dbReference>
<dbReference type="PANTHER" id="PTHR32361:SF28">
    <property type="entry name" value="FRP1P"/>
    <property type="match status" value="1"/>
</dbReference>
<evidence type="ECO:0000256" key="1">
    <source>
        <dbReference type="ARBA" id="ARBA00004141"/>
    </source>
</evidence>
<dbReference type="Gene3D" id="3.40.50.80">
    <property type="entry name" value="Nucleotide-binding domain of ferredoxin-NADP reductase (FNR) module"/>
    <property type="match status" value="1"/>
</dbReference>
<evidence type="ECO:0000256" key="9">
    <source>
        <dbReference type="ARBA" id="ARBA00023136"/>
    </source>
</evidence>
<keyword evidence="7" id="KW-0560">Oxidoreductase</keyword>
<evidence type="ECO:0000256" key="4">
    <source>
        <dbReference type="ARBA" id="ARBA00022692"/>
    </source>
</evidence>
<evidence type="ECO:0000256" key="6">
    <source>
        <dbReference type="ARBA" id="ARBA00022989"/>
    </source>
</evidence>
<keyword evidence="3" id="KW-0813">Transport</keyword>
<evidence type="ECO:0000259" key="12">
    <source>
        <dbReference type="PROSITE" id="PS51384"/>
    </source>
</evidence>
<dbReference type="PANTHER" id="PTHR32361">
    <property type="entry name" value="FERRIC/CUPRIC REDUCTASE TRANSMEMBRANE COMPONENT"/>
    <property type="match status" value="1"/>
</dbReference>
<dbReference type="InterPro" id="IPR013130">
    <property type="entry name" value="Fe3_Rdtase_TM_dom"/>
</dbReference>
<evidence type="ECO:0000256" key="2">
    <source>
        <dbReference type="ARBA" id="ARBA00006278"/>
    </source>
</evidence>
<dbReference type="PROSITE" id="PS51384">
    <property type="entry name" value="FAD_FR"/>
    <property type="match status" value="1"/>
</dbReference>
<dbReference type="SUPFAM" id="SSF52343">
    <property type="entry name" value="Ferredoxin reductase-like, C-terminal NADP-linked domain"/>
    <property type="match status" value="1"/>
</dbReference>
<dbReference type="CDD" id="cd06186">
    <property type="entry name" value="NOX_Duox_like_FAD_NADP"/>
    <property type="match status" value="1"/>
</dbReference>
<evidence type="ECO:0000256" key="10">
    <source>
        <dbReference type="SAM" id="MobiDB-lite"/>
    </source>
</evidence>
<feature type="region of interest" description="Disordered" evidence="10">
    <location>
        <begin position="495"/>
        <end position="524"/>
    </location>
</feature>